<gene>
    <name evidence="10" type="ORF">N7509_009036</name>
</gene>
<evidence type="ECO:0000313" key="11">
    <source>
        <dbReference type="Proteomes" id="UP001147747"/>
    </source>
</evidence>
<dbReference type="InterPro" id="IPR036188">
    <property type="entry name" value="FAD/NAD-bd_sf"/>
</dbReference>
<evidence type="ECO:0000259" key="9">
    <source>
        <dbReference type="PROSITE" id="PS00624"/>
    </source>
</evidence>
<dbReference type="PROSITE" id="PS00624">
    <property type="entry name" value="GMC_OXRED_2"/>
    <property type="match status" value="1"/>
</dbReference>
<dbReference type="PIRSF" id="PIRSF000137">
    <property type="entry name" value="Alcohol_oxidase"/>
    <property type="match status" value="1"/>
</dbReference>
<feature type="active site" description="Proton acceptor" evidence="6">
    <location>
        <position position="528"/>
    </location>
</feature>
<dbReference type="Pfam" id="PF00732">
    <property type="entry name" value="GMC_oxred_N"/>
    <property type="match status" value="1"/>
</dbReference>
<keyword evidence="5" id="KW-0964">Secreted</keyword>
<evidence type="ECO:0000256" key="7">
    <source>
        <dbReference type="RuleBase" id="RU003968"/>
    </source>
</evidence>
<keyword evidence="11" id="KW-1185">Reference proteome</keyword>
<accession>A0A9X0B3A3</accession>
<dbReference type="EMBL" id="JAPZBU010000009">
    <property type="protein sequence ID" value="KAJ5386495.1"/>
    <property type="molecule type" value="Genomic_DNA"/>
</dbReference>
<reference evidence="10" key="2">
    <citation type="journal article" date="2023" name="IMA Fungus">
        <title>Comparative genomic study of the Penicillium genus elucidates a diverse pangenome and 15 lateral gene transfer events.</title>
        <authorList>
            <person name="Petersen C."/>
            <person name="Sorensen T."/>
            <person name="Nielsen M.R."/>
            <person name="Sondergaard T.E."/>
            <person name="Sorensen J.L."/>
            <person name="Fitzpatrick D.A."/>
            <person name="Frisvad J.C."/>
            <person name="Nielsen K.L."/>
        </authorList>
    </citation>
    <scope>NUCLEOTIDE SEQUENCE</scope>
    <source>
        <strain evidence="10">IBT 29677</strain>
    </source>
</reference>
<dbReference type="SUPFAM" id="SSF51905">
    <property type="entry name" value="FAD/NAD(P)-binding domain"/>
    <property type="match status" value="1"/>
</dbReference>
<evidence type="ECO:0000256" key="4">
    <source>
        <dbReference type="ARBA" id="ARBA00022490"/>
    </source>
</evidence>
<dbReference type="GO" id="GO:0050660">
    <property type="term" value="F:flavin adenine dinucleotide binding"/>
    <property type="evidence" value="ECO:0007669"/>
    <property type="project" value="InterPro"/>
</dbReference>
<dbReference type="Proteomes" id="UP001147747">
    <property type="component" value="Unassembled WGS sequence"/>
</dbReference>
<evidence type="ECO:0000256" key="1">
    <source>
        <dbReference type="ARBA" id="ARBA00004191"/>
    </source>
</evidence>
<evidence type="ECO:0000313" key="10">
    <source>
        <dbReference type="EMBL" id="KAJ5386495.1"/>
    </source>
</evidence>
<dbReference type="InterPro" id="IPR012132">
    <property type="entry name" value="GMC_OxRdtase"/>
</dbReference>
<feature type="domain" description="Glucose-methanol-choline oxidoreductase N-terminal" evidence="8">
    <location>
        <begin position="90"/>
        <end position="113"/>
    </location>
</feature>
<comment type="caution">
    <text evidence="10">The sequence shown here is derived from an EMBL/GenBank/DDBJ whole genome shotgun (WGS) entry which is preliminary data.</text>
</comment>
<dbReference type="InterPro" id="IPR000172">
    <property type="entry name" value="GMC_OxRdtase_N"/>
</dbReference>
<dbReference type="RefSeq" id="XP_056484293.1">
    <property type="nucleotide sequence ID" value="XM_056633673.1"/>
</dbReference>
<name>A0A9X0B3A3_9EURO</name>
<dbReference type="AlphaFoldDB" id="A0A9X0B3A3"/>
<organism evidence="10 11">
    <name type="scientific">Penicillium cosmopolitanum</name>
    <dbReference type="NCBI Taxonomy" id="1131564"/>
    <lineage>
        <taxon>Eukaryota</taxon>
        <taxon>Fungi</taxon>
        <taxon>Dikarya</taxon>
        <taxon>Ascomycota</taxon>
        <taxon>Pezizomycotina</taxon>
        <taxon>Eurotiomycetes</taxon>
        <taxon>Eurotiomycetidae</taxon>
        <taxon>Eurotiales</taxon>
        <taxon>Aspergillaceae</taxon>
        <taxon>Penicillium</taxon>
    </lineage>
</organism>
<keyword evidence="4" id="KW-0963">Cytoplasm</keyword>
<reference evidence="10" key="1">
    <citation type="submission" date="2022-12" db="EMBL/GenBank/DDBJ databases">
        <authorList>
            <person name="Petersen C."/>
        </authorList>
    </citation>
    <scope>NUCLEOTIDE SEQUENCE</scope>
    <source>
        <strain evidence="10">IBT 29677</strain>
    </source>
</reference>
<evidence type="ECO:0000256" key="3">
    <source>
        <dbReference type="ARBA" id="ARBA00010790"/>
    </source>
</evidence>
<protein>
    <recommendedName>
        <fullName evidence="8 9">Glucose-methanol-choline oxidoreductase N-terminal domain-containing protein</fullName>
    </recommendedName>
</protein>
<dbReference type="OrthoDB" id="269227at2759"/>
<dbReference type="GO" id="GO:0016614">
    <property type="term" value="F:oxidoreductase activity, acting on CH-OH group of donors"/>
    <property type="evidence" value="ECO:0007669"/>
    <property type="project" value="InterPro"/>
</dbReference>
<feature type="active site" description="Proton donor" evidence="6">
    <location>
        <position position="490"/>
    </location>
</feature>
<dbReference type="PANTHER" id="PTHR11552:SF123">
    <property type="entry name" value="GMC OXIDOREDUCTASE (AFU_ORTHOLOGUE AFUA_2G01770)-RELATED"/>
    <property type="match status" value="1"/>
</dbReference>
<evidence type="ECO:0000259" key="8">
    <source>
        <dbReference type="PROSITE" id="PS00623"/>
    </source>
</evidence>
<keyword evidence="5" id="KW-0134">Cell wall</keyword>
<dbReference type="SUPFAM" id="SSF54373">
    <property type="entry name" value="FAD-linked reductases, C-terminal domain"/>
    <property type="match status" value="1"/>
</dbReference>
<comment type="subcellular location">
    <subcellularLocation>
        <location evidence="2">Cytoplasm</location>
    </subcellularLocation>
    <subcellularLocation>
        <location evidence="1">Secreted</location>
        <location evidence="1">Cell wall</location>
    </subcellularLocation>
</comment>
<evidence type="ECO:0000256" key="6">
    <source>
        <dbReference type="PIRSR" id="PIRSR000137-1"/>
    </source>
</evidence>
<keyword evidence="7" id="KW-0285">Flavoprotein</keyword>
<dbReference type="GO" id="GO:0005737">
    <property type="term" value="C:cytoplasm"/>
    <property type="evidence" value="ECO:0007669"/>
    <property type="project" value="UniProtKB-SubCell"/>
</dbReference>
<dbReference type="GeneID" id="81372653"/>
<proteinExistence type="inferred from homology"/>
<comment type="similarity">
    <text evidence="3 7">Belongs to the GMC oxidoreductase family.</text>
</comment>
<dbReference type="Pfam" id="PF05199">
    <property type="entry name" value="GMC_oxred_C"/>
    <property type="match status" value="1"/>
</dbReference>
<dbReference type="InterPro" id="IPR007867">
    <property type="entry name" value="GMC_OxRtase_C"/>
</dbReference>
<evidence type="ECO:0000256" key="2">
    <source>
        <dbReference type="ARBA" id="ARBA00004496"/>
    </source>
</evidence>
<dbReference type="Gene3D" id="3.30.560.10">
    <property type="entry name" value="Glucose Oxidase, domain 3"/>
    <property type="match status" value="1"/>
</dbReference>
<dbReference type="PANTHER" id="PTHR11552">
    <property type="entry name" value="GLUCOSE-METHANOL-CHOLINE GMC OXIDOREDUCTASE"/>
    <property type="match status" value="1"/>
</dbReference>
<evidence type="ECO:0000256" key="5">
    <source>
        <dbReference type="ARBA" id="ARBA00022512"/>
    </source>
</evidence>
<sequence length="549" mass="59872">MTESSSTNTSSYDYIVVGGGIGGCAVASRLHERLPNTSILLLEAGNDPVGNPLTSAPLACFGIHHSDLDWDFLSVPQPHLDNRACYQAAAKALGGGSSINYATWLRGPKVDYDRWAKLVKDDRWSYDNLLPYFERYGGSDGVIKTSSTSQSHQDRKYPLRDLVRTGWESEGARHNANPQNGDPLGITELVENWHQGKRQFAHKIFYVDGVEILTEAPTARILLSETGTGTQRANGVQLLDGRTFYARKEVIVSCGAYNTPKLLLLSGIGPKEQLEQHGIQQVVDAPEIGRNFHDHPAVALIWKLKQEKLGLPMSAIGSNPAFGLGLPADWIVFSGLDKKLISDALISDGIEVSNPEREYLLDERNCFTETLNVYAPAGAVHAGMDIPFDGLHISTPILGMLPTSRGSITLSSNDPTAPPQIDPNYYATEVDRTMMRAGIRRALQVFQESTALKDVIETEIAPEGYPVLTSKSSDDEIDARVRRVANTFFHPAGSCAMGKAVDTELRVYGVDGLRVVDASVLPTPVAAHYQYCIYTVADRAANFIADSGN</sequence>
<feature type="domain" description="Glucose-methanol-choline oxidoreductase N-terminal" evidence="9">
    <location>
        <begin position="255"/>
        <end position="269"/>
    </location>
</feature>
<dbReference type="PROSITE" id="PS00623">
    <property type="entry name" value="GMC_OXRED_1"/>
    <property type="match status" value="1"/>
</dbReference>
<dbReference type="Gene3D" id="3.50.50.60">
    <property type="entry name" value="FAD/NAD(P)-binding domain"/>
    <property type="match status" value="1"/>
</dbReference>
<keyword evidence="7" id="KW-0274">FAD</keyword>